<evidence type="ECO:0000313" key="1">
    <source>
        <dbReference type="EMBL" id="SVC57224.1"/>
    </source>
</evidence>
<name>A0A382N7R6_9ZZZZ</name>
<protein>
    <submittedName>
        <fullName evidence="1">Uncharacterized protein</fullName>
    </submittedName>
</protein>
<feature type="non-terminal residue" evidence="1">
    <location>
        <position position="1"/>
    </location>
</feature>
<gene>
    <name evidence="1" type="ORF">METZ01_LOCUS310078</name>
</gene>
<organism evidence="1">
    <name type="scientific">marine metagenome</name>
    <dbReference type="NCBI Taxonomy" id="408172"/>
    <lineage>
        <taxon>unclassified sequences</taxon>
        <taxon>metagenomes</taxon>
        <taxon>ecological metagenomes</taxon>
    </lineage>
</organism>
<proteinExistence type="predicted"/>
<accession>A0A382N7R6</accession>
<reference evidence="1" key="1">
    <citation type="submission" date="2018-05" db="EMBL/GenBank/DDBJ databases">
        <authorList>
            <person name="Lanie J.A."/>
            <person name="Ng W.-L."/>
            <person name="Kazmierczak K.M."/>
            <person name="Andrzejewski T.M."/>
            <person name="Davidsen T.M."/>
            <person name="Wayne K.J."/>
            <person name="Tettelin H."/>
            <person name="Glass J.I."/>
            <person name="Rusch D."/>
            <person name="Podicherti R."/>
            <person name="Tsui H.-C.T."/>
            <person name="Winkler M.E."/>
        </authorList>
    </citation>
    <scope>NUCLEOTIDE SEQUENCE</scope>
</reference>
<dbReference type="AlphaFoldDB" id="A0A382N7R6"/>
<sequence>VSIRYIDNILLLITTNFVVWSWALEKHPEPEIQQVNMELV</sequence>
<dbReference type="EMBL" id="UINC01098587">
    <property type="protein sequence ID" value="SVC57224.1"/>
    <property type="molecule type" value="Genomic_DNA"/>
</dbReference>